<organism evidence="2">
    <name type="scientific">Graphocephala atropunctata</name>
    <dbReference type="NCBI Taxonomy" id="36148"/>
    <lineage>
        <taxon>Eukaryota</taxon>
        <taxon>Metazoa</taxon>
        <taxon>Ecdysozoa</taxon>
        <taxon>Arthropoda</taxon>
        <taxon>Hexapoda</taxon>
        <taxon>Insecta</taxon>
        <taxon>Pterygota</taxon>
        <taxon>Neoptera</taxon>
        <taxon>Paraneoptera</taxon>
        <taxon>Hemiptera</taxon>
        <taxon>Auchenorrhyncha</taxon>
        <taxon>Membracoidea</taxon>
        <taxon>Cicadellidae</taxon>
        <taxon>Cicadellinae</taxon>
        <taxon>Cicadellini</taxon>
        <taxon>Graphocephala</taxon>
    </lineage>
</organism>
<dbReference type="SUPFAM" id="SSF56672">
    <property type="entry name" value="DNA/RNA polymerases"/>
    <property type="match status" value="1"/>
</dbReference>
<name>A0A1B6LAY2_9HEMI</name>
<dbReference type="GO" id="GO:0071897">
    <property type="term" value="P:DNA biosynthetic process"/>
    <property type="evidence" value="ECO:0007669"/>
    <property type="project" value="UniProtKB-ARBA"/>
</dbReference>
<dbReference type="SUPFAM" id="SSF56219">
    <property type="entry name" value="DNase I-like"/>
    <property type="match status" value="1"/>
</dbReference>
<dbReference type="CDD" id="cd01650">
    <property type="entry name" value="RT_nLTR_like"/>
    <property type="match status" value="1"/>
</dbReference>
<dbReference type="EMBL" id="GEBQ01019303">
    <property type="protein sequence ID" value="JAT20674.1"/>
    <property type="molecule type" value="Transcribed_RNA"/>
</dbReference>
<sequence>MILKENETSIVCLSEHFLHEDEISLFVPNGFVTASYYSRKPPLQCGGSSIIIDSRFKFEAIDVSAFCVNSLCEASVIFLSDFNLIILNVYRTPDSDFNSFIVILERLICFLMHKKCKYFALTGDLNVDILKFDCDNEVRFFVNTLRSMNLYSNHCLPTRNKACLDIMFSNVDKDLCTCTLLKQDIISDHAGVFVNINLNLNCDKSIEEVPEVKMKRLLSPVRLGNFKDTLMYNVDWPFLNNSLNVNESCSAILNILTYYLNLHCPMINVKKKQNRKVKLNWVTPEIELIKSYMLIFYDKWKSSLSLDDKDRFMRVKKLYNKAIAEAKKTANDTLLTKSKNKCKTAWQIVRNEAGSFIGPGKKNAIPLSPEVLNDHFVNVPVRLSSYFKGNDGNYCNMLNKYSRPQNTIENDFKWKVLDPQLVRDVVMNLSSSRSEDIYGFSNYVFKQIVDAILLPLTCLINAVLTVGVFPDALKYSKVTPIFKKGQKESPENYRPITIIPILSKIIESCMFKQLYEFFQVNNLFCKYQFGFRPRHSTSMAVESIVNEILNGLENKLVIGTTFIDLTKAFDLVDHSILLKKLDYYGIRKKELGLIESYLMSRMQMVSINNVSSSFKNIVAGVPQGSVLGPLLFLVFVNDFSNNVSSLSFLYADDTTLLCSDFDYCALNLKLINSLQQAKEWYFANKLIINDSKTDSLIFTNRTNIEINDDLVKPVKLLGIFLDSKLSWETHVDSVCKKLSRVIFLLRKLKHCVNFEVLLMTYFGLFHVHLNYGARLWGNSSAANKAFLWQKKAIRVMANLSPQESCRQSFSNFKIMPLACIFILQNLVYVKKNINVYVSHDSIHDHNTRFRHNLVLPNVRLTKTYNSFSFQQIRLFNKLPIDIRELPPGMFESKMSSWLKFKAFYSIEEFMNCDTFNLF</sequence>
<dbReference type="InterPro" id="IPR043502">
    <property type="entry name" value="DNA/RNA_pol_sf"/>
</dbReference>
<dbReference type="PROSITE" id="PS50878">
    <property type="entry name" value="RT_POL"/>
    <property type="match status" value="1"/>
</dbReference>
<dbReference type="PANTHER" id="PTHR33332">
    <property type="entry name" value="REVERSE TRANSCRIPTASE DOMAIN-CONTAINING PROTEIN"/>
    <property type="match status" value="1"/>
</dbReference>
<dbReference type="InterPro" id="IPR000477">
    <property type="entry name" value="RT_dom"/>
</dbReference>
<dbReference type="InterPro" id="IPR036691">
    <property type="entry name" value="Endo/exonu/phosph_ase_sf"/>
</dbReference>
<evidence type="ECO:0000259" key="1">
    <source>
        <dbReference type="PROSITE" id="PS50878"/>
    </source>
</evidence>
<gene>
    <name evidence="2" type="ORF">g.47364</name>
</gene>
<accession>A0A1B6LAY2</accession>
<dbReference type="Gene3D" id="3.60.10.10">
    <property type="entry name" value="Endonuclease/exonuclease/phosphatase"/>
    <property type="match status" value="1"/>
</dbReference>
<feature type="domain" description="Reverse transcriptase" evidence="1">
    <location>
        <begin position="462"/>
        <end position="721"/>
    </location>
</feature>
<dbReference type="AlphaFoldDB" id="A0A1B6LAY2"/>
<dbReference type="Pfam" id="PF00078">
    <property type="entry name" value="RVT_1"/>
    <property type="match status" value="1"/>
</dbReference>
<evidence type="ECO:0000313" key="2">
    <source>
        <dbReference type="EMBL" id="JAT20674.1"/>
    </source>
</evidence>
<protein>
    <recommendedName>
        <fullName evidence="1">Reverse transcriptase domain-containing protein</fullName>
    </recommendedName>
</protein>
<reference evidence="2" key="1">
    <citation type="submission" date="2015-11" db="EMBL/GenBank/DDBJ databases">
        <title>De novo transcriptome assembly of four potential Pierce s Disease insect vectors from Arizona vineyards.</title>
        <authorList>
            <person name="Tassone E.E."/>
        </authorList>
    </citation>
    <scope>NUCLEOTIDE SEQUENCE</scope>
</reference>
<proteinExistence type="predicted"/>